<dbReference type="GO" id="GO:0007411">
    <property type="term" value="P:axon guidance"/>
    <property type="evidence" value="ECO:0007669"/>
    <property type="project" value="TreeGrafter"/>
</dbReference>
<comment type="caution">
    <text evidence="6">Lacks conserved residue(s) required for the propagation of feature annotation.</text>
</comment>
<comment type="subcellular location">
    <subcellularLocation>
        <location evidence="1">Membrane</location>
    </subcellularLocation>
</comment>
<name>A0A210PHM2_MIZYE</name>
<dbReference type="PROSITE" id="PS51551">
    <property type="entry name" value="EPHRIN_RBD_2"/>
    <property type="match status" value="1"/>
</dbReference>
<comment type="similarity">
    <text evidence="6 7">Belongs to the ephrin family.</text>
</comment>
<feature type="transmembrane region" description="Helical" evidence="9">
    <location>
        <begin position="16"/>
        <end position="35"/>
    </location>
</feature>
<feature type="transmembrane region" description="Helical" evidence="9">
    <location>
        <begin position="269"/>
        <end position="290"/>
    </location>
</feature>
<dbReference type="GO" id="GO:0005886">
    <property type="term" value="C:plasma membrane"/>
    <property type="evidence" value="ECO:0007669"/>
    <property type="project" value="TreeGrafter"/>
</dbReference>
<feature type="compositionally biased region" description="Low complexity" evidence="8">
    <location>
        <begin position="208"/>
        <end position="239"/>
    </location>
</feature>
<evidence type="ECO:0000256" key="3">
    <source>
        <dbReference type="ARBA" id="ARBA00023136"/>
    </source>
</evidence>
<keyword evidence="9" id="KW-1133">Transmembrane helix</keyword>
<evidence type="ECO:0000256" key="5">
    <source>
        <dbReference type="ARBA" id="ARBA00023180"/>
    </source>
</evidence>
<dbReference type="EMBL" id="NEDP02076688">
    <property type="protein sequence ID" value="OWF35998.1"/>
    <property type="molecule type" value="Genomic_DNA"/>
</dbReference>
<dbReference type="AlphaFoldDB" id="A0A210PHM2"/>
<dbReference type="GO" id="GO:0048013">
    <property type="term" value="P:ephrin receptor signaling pathway"/>
    <property type="evidence" value="ECO:0007669"/>
    <property type="project" value="TreeGrafter"/>
</dbReference>
<feature type="compositionally biased region" description="Polar residues" evidence="8">
    <location>
        <begin position="184"/>
        <end position="207"/>
    </location>
</feature>
<evidence type="ECO:0000256" key="2">
    <source>
        <dbReference type="ARBA" id="ARBA00022729"/>
    </source>
</evidence>
<comment type="caution">
    <text evidence="11">The sequence shown here is derived from an EMBL/GenBank/DDBJ whole genome shotgun (WGS) entry which is preliminary data.</text>
</comment>
<feature type="domain" description="Ephrin RBD" evidence="10">
    <location>
        <begin position="39"/>
        <end position="181"/>
    </location>
</feature>
<keyword evidence="9" id="KW-0812">Transmembrane</keyword>
<evidence type="ECO:0000256" key="1">
    <source>
        <dbReference type="ARBA" id="ARBA00004370"/>
    </source>
</evidence>
<evidence type="ECO:0000313" key="12">
    <source>
        <dbReference type="Proteomes" id="UP000242188"/>
    </source>
</evidence>
<proteinExistence type="inferred from homology"/>
<sequence length="291" mass="32359">MTQCMGLPGHVWKMPWLLHYIVILLPLTMSMVSFVDSGRKLAPIYWNASNTLFHRNDSFINIQLFDNIDLICPDYSDRKQSPDKWEYYSIYLVTKREYELCSIFNPESPNVTKIRNCSTPGEISQPFTLLVLPFQPIPFMPDFTEGHKYYMISTSTGTPSGINNQVNGSCKTRNMRLILDLTKKPTTASPMPHTSHTSPTNRTSPFHSSTPRPTTTTKTTTSTTTTRPPTTTTKKPTSKFPDGTPVDPNIVIDAPGGDKNSGIINAGVGAVRASVTVTLVLALVTFVLLIR</sequence>
<evidence type="ECO:0000256" key="4">
    <source>
        <dbReference type="ARBA" id="ARBA00023157"/>
    </source>
</evidence>
<dbReference type="OrthoDB" id="6250301at2759"/>
<dbReference type="PANTHER" id="PTHR11304">
    <property type="entry name" value="EPHRIN"/>
    <property type="match status" value="1"/>
</dbReference>
<dbReference type="InterPro" id="IPR001799">
    <property type="entry name" value="Ephrin_RBD"/>
</dbReference>
<evidence type="ECO:0000256" key="7">
    <source>
        <dbReference type="RuleBase" id="RU004375"/>
    </source>
</evidence>
<keyword evidence="3 7" id="KW-0472">Membrane</keyword>
<keyword evidence="2" id="KW-0732">Signal</keyword>
<evidence type="ECO:0000256" key="9">
    <source>
        <dbReference type="SAM" id="Phobius"/>
    </source>
</evidence>
<organism evidence="11 12">
    <name type="scientific">Mizuhopecten yessoensis</name>
    <name type="common">Japanese scallop</name>
    <name type="synonym">Patinopecten yessoensis</name>
    <dbReference type="NCBI Taxonomy" id="6573"/>
    <lineage>
        <taxon>Eukaryota</taxon>
        <taxon>Metazoa</taxon>
        <taxon>Spiralia</taxon>
        <taxon>Lophotrochozoa</taxon>
        <taxon>Mollusca</taxon>
        <taxon>Bivalvia</taxon>
        <taxon>Autobranchia</taxon>
        <taxon>Pteriomorphia</taxon>
        <taxon>Pectinida</taxon>
        <taxon>Pectinoidea</taxon>
        <taxon>Pectinidae</taxon>
        <taxon>Mizuhopecten</taxon>
    </lineage>
</organism>
<evidence type="ECO:0000313" key="11">
    <source>
        <dbReference type="EMBL" id="OWF35998.1"/>
    </source>
</evidence>
<evidence type="ECO:0000256" key="8">
    <source>
        <dbReference type="SAM" id="MobiDB-lite"/>
    </source>
</evidence>
<reference evidence="11 12" key="1">
    <citation type="journal article" date="2017" name="Nat. Ecol. Evol.">
        <title>Scallop genome provides insights into evolution of bilaterian karyotype and development.</title>
        <authorList>
            <person name="Wang S."/>
            <person name="Zhang J."/>
            <person name="Jiao W."/>
            <person name="Li J."/>
            <person name="Xun X."/>
            <person name="Sun Y."/>
            <person name="Guo X."/>
            <person name="Huan P."/>
            <person name="Dong B."/>
            <person name="Zhang L."/>
            <person name="Hu X."/>
            <person name="Sun X."/>
            <person name="Wang J."/>
            <person name="Zhao C."/>
            <person name="Wang Y."/>
            <person name="Wang D."/>
            <person name="Huang X."/>
            <person name="Wang R."/>
            <person name="Lv J."/>
            <person name="Li Y."/>
            <person name="Zhang Z."/>
            <person name="Liu B."/>
            <person name="Lu W."/>
            <person name="Hui Y."/>
            <person name="Liang J."/>
            <person name="Zhou Z."/>
            <person name="Hou R."/>
            <person name="Li X."/>
            <person name="Liu Y."/>
            <person name="Li H."/>
            <person name="Ning X."/>
            <person name="Lin Y."/>
            <person name="Zhao L."/>
            <person name="Xing Q."/>
            <person name="Dou J."/>
            <person name="Li Y."/>
            <person name="Mao J."/>
            <person name="Guo H."/>
            <person name="Dou H."/>
            <person name="Li T."/>
            <person name="Mu C."/>
            <person name="Jiang W."/>
            <person name="Fu Q."/>
            <person name="Fu X."/>
            <person name="Miao Y."/>
            <person name="Liu J."/>
            <person name="Yu Q."/>
            <person name="Li R."/>
            <person name="Liao H."/>
            <person name="Li X."/>
            <person name="Kong Y."/>
            <person name="Jiang Z."/>
            <person name="Chourrout D."/>
            <person name="Li R."/>
            <person name="Bao Z."/>
        </authorList>
    </citation>
    <scope>NUCLEOTIDE SEQUENCE [LARGE SCALE GENOMIC DNA]</scope>
    <source>
        <strain evidence="11 12">PY_sf001</strain>
    </source>
</reference>
<dbReference type="InterPro" id="IPR031328">
    <property type="entry name" value="Ephrin"/>
</dbReference>
<evidence type="ECO:0000259" key="10">
    <source>
        <dbReference type="PROSITE" id="PS51551"/>
    </source>
</evidence>
<dbReference type="PRINTS" id="PR01347">
    <property type="entry name" value="EPHRIN"/>
</dbReference>
<feature type="region of interest" description="Disordered" evidence="8">
    <location>
        <begin position="184"/>
        <end position="257"/>
    </location>
</feature>
<accession>A0A210PHM2</accession>
<keyword evidence="12" id="KW-1185">Reference proteome</keyword>
<evidence type="ECO:0000256" key="6">
    <source>
        <dbReference type="PROSITE-ProRule" id="PRU00884"/>
    </source>
</evidence>
<keyword evidence="5" id="KW-0325">Glycoprotein</keyword>
<keyword evidence="4" id="KW-1015">Disulfide bond</keyword>
<dbReference type="InterPro" id="IPR008972">
    <property type="entry name" value="Cupredoxin"/>
</dbReference>
<gene>
    <name evidence="11" type="ORF">KP79_PYT18034</name>
</gene>
<dbReference type="PANTHER" id="PTHR11304:SF29">
    <property type="entry name" value="EPHRIN"/>
    <property type="match status" value="1"/>
</dbReference>
<dbReference type="Pfam" id="PF00812">
    <property type="entry name" value="Ephrin"/>
    <property type="match status" value="1"/>
</dbReference>
<dbReference type="Proteomes" id="UP000242188">
    <property type="component" value="Unassembled WGS sequence"/>
</dbReference>
<dbReference type="SUPFAM" id="SSF49503">
    <property type="entry name" value="Cupredoxins"/>
    <property type="match status" value="1"/>
</dbReference>
<dbReference type="GO" id="GO:0046875">
    <property type="term" value="F:ephrin receptor binding"/>
    <property type="evidence" value="ECO:0007669"/>
    <property type="project" value="TreeGrafter"/>
</dbReference>
<protein>
    <submittedName>
        <fullName evidence="11">Ephrin-B2</fullName>
    </submittedName>
</protein>
<dbReference type="STRING" id="6573.A0A210PHM2"/>
<dbReference type="Gene3D" id="2.60.40.420">
    <property type="entry name" value="Cupredoxins - blue copper proteins"/>
    <property type="match status" value="1"/>
</dbReference>